<dbReference type="InterPro" id="IPR006140">
    <property type="entry name" value="D-isomer_DH_NAD-bd"/>
</dbReference>
<dbReference type="SUPFAM" id="SSF52283">
    <property type="entry name" value="Formate/glycerate dehydrogenase catalytic domain-like"/>
    <property type="match status" value="1"/>
</dbReference>
<dbReference type="Pfam" id="PF02826">
    <property type="entry name" value="2-Hacid_dh_C"/>
    <property type="match status" value="1"/>
</dbReference>
<organism evidence="7 8">
    <name type="scientific">Pantoea coffeiphila</name>
    <dbReference type="NCBI Taxonomy" id="1465635"/>
    <lineage>
        <taxon>Bacteria</taxon>
        <taxon>Pseudomonadati</taxon>
        <taxon>Pseudomonadota</taxon>
        <taxon>Gammaproteobacteria</taxon>
        <taxon>Enterobacterales</taxon>
        <taxon>Erwiniaceae</taxon>
        <taxon>Pantoea</taxon>
    </lineage>
</organism>
<comment type="caution">
    <text evidence="7">The sequence shown here is derived from an EMBL/GenBank/DDBJ whole genome shotgun (WGS) entry which is preliminary data.</text>
</comment>
<proteinExistence type="inferred from homology"/>
<dbReference type="InterPro" id="IPR050857">
    <property type="entry name" value="D-2-hydroxyacid_DH"/>
</dbReference>
<dbReference type="InterPro" id="IPR036291">
    <property type="entry name" value="NAD(P)-bd_dom_sf"/>
</dbReference>
<dbReference type="Pfam" id="PF00389">
    <property type="entry name" value="2-Hacid_dh"/>
    <property type="match status" value="1"/>
</dbReference>
<evidence type="ECO:0000259" key="6">
    <source>
        <dbReference type="Pfam" id="PF02826"/>
    </source>
</evidence>
<reference evidence="7 8" key="1">
    <citation type="submission" date="2017-10" db="EMBL/GenBank/DDBJ databases">
        <title>Draft genome of two endophytic bacteria isolated from 'guarana' Paullinia cupana (Mart.) Ducke.</title>
        <authorList>
            <person name="Siqueira K.A."/>
            <person name="Liotti R.G."/>
            <person name="Mendes T.A."/>
            <person name="Soares M.A."/>
        </authorList>
    </citation>
    <scope>NUCLEOTIDE SEQUENCE [LARGE SCALE GENOMIC DNA]</scope>
    <source>
        <strain evidence="7 8">342</strain>
    </source>
</reference>
<evidence type="ECO:0000256" key="3">
    <source>
        <dbReference type="ARBA" id="ARBA00023027"/>
    </source>
</evidence>
<dbReference type="GO" id="GO:0016616">
    <property type="term" value="F:oxidoreductase activity, acting on the CH-OH group of donors, NAD or NADP as acceptor"/>
    <property type="evidence" value="ECO:0007669"/>
    <property type="project" value="InterPro"/>
</dbReference>
<accession>A0A2S9I423</accession>
<dbReference type="CDD" id="cd12173">
    <property type="entry name" value="PGDH_4"/>
    <property type="match status" value="1"/>
</dbReference>
<evidence type="ECO:0000313" key="8">
    <source>
        <dbReference type="Proteomes" id="UP000239181"/>
    </source>
</evidence>
<feature type="domain" description="D-isomer specific 2-hydroxyacid dehydrogenase catalytic" evidence="5">
    <location>
        <begin position="4"/>
        <end position="313"/>
    </location>
</feature>
<dbReference type="OrthoDB" id="9805416at2"/>
<evidence type="ECO:0000256" key="4">
    <source>
        <dbReference type="RuleBase" id="RU003719"/>
    </source>
</evidence>
<dbReference type="GO" id="GO:0051287">
    <property type="term" value="F:NAD binding"/>
    <property type="evidence" value="ECO:0007669"/>
    <property type="project" value="InterPro"/>
</dbReference>
<dbReference type="PANTHER" id="PTHR42789:SF1">
    <property type="entry name" value="D-ISOMER SPECIFIC 2-HYDROXYACID DEHYDROGENASE FAMILY PROTEIN (AFU_ORTHOLOGUE AFUA_6G10090)"/>
    <property type="match status" value="1"/>
</dbReference>
<gene>
    <name evidence="7" type="ORF">CQW29_25925</name>
</gene>
<evidence type="ECO:0000259" key="5">
    <source>
        <dbReference type="Pfam" id="PF00389"/>
    </source>
</evidence>
<feature type="domain" description="D-isomer specific 2-hydroxyacid dehydrogenase NAD-binding" evidence="6">
    <location>
        <begin position="106"/>
        <end position="283"/>
    </location>
</feature>
<dbReference type="InterPro" id="IPR006139">
    <property type="entry name" value="D-isomer_2_OHA_DH_cat_dom"/>
</dbReference>
<evidence type="ECO:0000313" key="7">
    <source>
        <dbReference type="EMBL" id="PRD12539.1"/>
    </source>
</evidence>
<dbReference type="AlphaFoldDB" id="A0A2S9I423"/>
<keyword evidence="8" id="KW-1185">Reference proteome</keyword>
<protein>
    <submittedName>
        <fullName evidence="7">3-phosphoglycerate dehydrogenase</fullName>
    </submittedName>
</protein>
<dbReference type="PANTHER" id="PTHR42789">
    <property type="entry name" value="D-ISOMER SPECIFIC 2-HYDROXYACID DEHYDROGENASE FAMILY PROTEIN (AFU_ORTHOLOGUE AFUA_6G10090)"/>
    <property type="match status" value="1"/>
</dbReference>
<evidence type="ECO:0000256" key="1">
    <source>
        <dbReference type="ARBA" id="ARBA00005854"/>
    </source>
</evidence>
<name>A0A2S9I423_9GAMM</name>
<dbReference type="SUPFAM" id="SSF51735">
    <property type="entry name" value="NAD(P)-binding Rossmann-fold domains"/>
    <property type="match status" value="1"/>
</dbReference>
<dbReference type="Gene3D" id="3.40.50.720">
    <property type="entry name" value="NAD(P)-binding Rossmann-like Domain"/>
    <property type="match status" value="2"/>
</dbReference>
<evidence type="ECO:0000256" key="2">
    <source>
        <dbReference type="ARBA" id="ARBA00023002"/>
    </source>
</evidence>
<dbReference type="Proteomes" id="UP000239181">
    <property type="component" value="Unassembled WGS sequence"/>
</dbReference>
<dbReference type="RefSeq" id="WP_105595639.1">
    <property type="nucleotide sequence ID" value="NZ_PDET01000030.1"/>
</dbReference>
<sequence>MPHVLIAGSIHQAGLSILQNTPGFTYELVKEVSTASYAPFIEHADALLLRTQPLTAAEIEQAPLLKVVSRHGVGYDAVDVAALNERGIPLTIVGDVNSLSVAEHTFALLMGVAKQLRVYDENLRSGNWNCRNSFSAMELSGRTLFVLGFGRIGREVARMARCFNMFVVAYDPYVADEIFHALGVERITELDAGLKIADALTVHLPLSDSKPLIGRRELALLKPQAIVINTARGGIIDEQALIDALKNDRLGGAGLDVFSQEPPSRDSALLHASWRLILSPHSAGLTEEAAMRMSVSAVNNIIHYFTGELEENLIVNYRQINNTHAI</sequence>
<comment type="similarity">
    <text evidence="1 4">Belongs to the D-isomer specific 2-hydroxyacid dehydrogenase family.</text>
</comment>
<keyword evidence="3" id="KW-0520">NAD</keyword>
<keyword evidence="2 4" id="KW-0560">Oxidoreductase</keyword>
<dbReference type="EMBL" id="PDET01000030">
    <property type="protein sequence ID" value="PRD12539.1"/>
    <property type="molecule type" value="Genomic_DNA"/>
</dbReference>